<evidence type="ECO:0000256" key="1">
    <source>
        <dbReference type="ARBA" id="ARBA00023604"/>
    </source>
</evidence>
<accession>A0A2T4GIQ1</accession>
<dbReference type="OrthoDB" id="412788at2759"/>
<protein>
    <recommendedName>
        <fullName evidence="5">7alpha-cephem-methoxylase P8 chain</fullName>
    </recommendedName>
</protein>
<dbReference type="Proteomes" id="UP000663297">
    <property type="component" value="Chromosome 4"/>
</dbReference>
<evidence type="ECO:0000313" key="2">
    <source>
        <dbReference type="EMBL" id="PTD03375.1"/>
    </source>
</evidence>
<dbReference type="EMBL" id="CP064750">
    <property type="protein sequence ID" value="QPC68887.1"/>
    <property type="molecule type" value="Genomic_DNA"/>
</dbReference>
<evidence type="ECO:0000313" key="3">
    <source>
        <dbReference type="EMBL" id="QPC68887.1"/>
    </source>
</evidence>
<evidence type="ECO:0000313" key="4">
    <source>
        <dbReference type="Proteomes" id="UP000241587"/>
    </source>
</evidence>
<comment type="similarity">
    <text evidence="1">Belongs to the asaB hydroxylase/desaturase family.</text>
</comment>
<keyword evidence="4" id="KW-1185">Reference proteome</keyword>
<sequence length="340" mass="38712">MPSTIQLPGGDVEAQLSFYNPPVDGSEPYFTLGRDAGNKPKFNFSDKIVDVNIHDLRDSKKPFTLDRDAFEIVTGAPPAPKTIDFMDEEAIRRDYYPEVQQLVSDKIPGDSQVFIYDHTVRHEMGDGQHRPLTRVHIDHTADNAARRVRQYFPQEAERLLKNRYRIVNVWRPLNAQPLESYPLAFASAASFDDADVIPVEHRYEDGSLVREVGLVKYSPKQAWYYLSGMRDTERILLKCFDSDSLKEGSEVACKTPHSAFSDPRTRSDAEGRFSIEQTETSQHHERGTSVRPKFQYALMDIFGGAWGHFNTYEGNLIIIETNNKVNVKEELLKKGAIIEG</sequence>
<reference evidence="3" key="2">
    <citation type="submission" date="2020-11" db="EMBL/GenBank/DDBJ databases">
        <title>The chromosome-scale genome resource for two endophytic Fusarium species: F. culmorum and F. pseudograminearum.</title>
        <authorList>
            <person name="Yuan Z."/>
        </authorList>
    </citation>
    <scope>NUCLEOTIDE SEQUENCE</scope>
    <source>
        <strain evidence="3">Class2-1B</strain>
    </source>
</reference>
<proteinExistence type="inferred from homology"/>
<dbReference type="OMA" id="SAHIDQT"/>
<organism evidence="2 4">
    <name type="scientific">Fusarium culmorum</name>
    <dbReference type="NCBI Taxonomy" id="5516"/>
    <lineage>
        <taxon>Eukaryota</taxon>
        <taxon>Fungi</taxon>
        <taxon>Dikarya</taxon>
        <taxon>Ascomycota</taxon>
        <taxon>Pezizomycotina</taxon>
        <taxon>Sordariomycetes</taxon>
        <taxon>Hypocreomycetidae</taxon>
        <taxon>Hypocreales</taxon>
        <taxon>Nectriaceae</taxon>
        <taxon>Fusarium</taxon>
    </lineage>
</organism>
<dbReference type="PANTHER" id="PTHR34598">
    <property type="entry name" value="BLL6449 PROTEIN"/>
    <property type="match status" value="1"/>
</dbReference>
<evidence type="ECO:0008006" key="5">
    <source>
        <dbReference type="Google" id="ProtNLM"/>
    </source>
</evidence>
<dbReference type="AlphaFoldDB" id="A0A2T4GIQ1"/>
<dbReference type="PANTHER" id="PTHR34598:SF1">
    <property type="entry name" value="PUTATIVE (AFU_ORTHOLOGUE AFUA_3G13140)-RELATED"/>
    <property type="match status" value="1"/>
</dbReference>
<dbReference type="Proteomes" id="UP000241587">
    <property type="component" value="Unassembled WGS sequence"/>
</dbReference>
<reference evidence="2 4" key="1">
    <citation type="submission" date="2018-02" db="EMBL/GenBank/DDBJ databases">
        <title>Fusarium culmorum secondary metabolites in fungal-bacterial-plant interactions.</title>
        <authorList>
            <person name="Schmidt R."/>
        </authorList>
    </citation>
    <scope>NUCLEOTIDE SEQUENCE [LARGE SCALE GENOMIC DNA]</scope>
    <source>
        <strain evidence="2 4">PV</strain>
    </source>
</reference>
<dbReference type="InterPro" id="IPR044053">
    <property type="entry name" value="AsaB-like"/>
</dbReference>
<gene>
    <name evidence="2" type="ORF">FCULG_00009361</name>
    <name evidence="3" type="ORF">HYE67_011118</name>
</gene>
<dbReference type="NCBIfam" id="NF041278">
    <property type="entry name" value="CmcJ_NvfI_EfuI"/>
    <property type="match status" value="1"/>
</dbReference>
<dbReference type="GO" id="GO:0016491">
    <property type="term" value="F:oxidoreductase activity"/>
    <property type="evidence" value="ECO:0007669"/>
    <property type="project" value="InterPro"/>
</dbReference>
<dbReference type="EMBL" id="PVEM01000016">
    <property type="protein sequence ID" value="PTD03375.1"/>
    <property type="molecule type" value="Genomic_DNA"/>
</dbReference>
<name>A0A2T4GIQ1_FUSCU</name>